<dbReference type="Gene3D" id="1.20.120.920">
    <property type="entry name" value="CRISPR-associated endonuclease Cas1, C-terminal domain"/>
    <property type="match status" value="1"/>
</dbReference>
<dbReference type="AlphaFoldDB" id="A0A846YXP5"/>
<dbReference type="GO" id="GO:0016787">
    <property type="term" value="F:hydrolase activity"/>
    <property type="evidence" value="ECO:0007669"/>
    <property type="project" value="UniProtKB-KW"/>
</dbReference>
<keyword evidence="8 10" id="KW-0464">Manganese</keyword>
<keyword evidence="2 10" id="KW-0479">Metal-binding</keyword>
<feature type="binding site" evidence="10">
    <location>
        <position position="228"/>
    </location>
    <ligand>
        <name>Mn(2+)</name>
        <dbReference type="ChEBI" id="CHEBI:29035"/>
    </ligand>
</feature>
<dbReference type="Gene3D" id="3.100.10.20">
    <property type="entry name" value="CRISPR-associated endonuclease Cas1, N-terminal domain"/>
    <property type="match status" value="1"/>
</dbReference>
<dbReference type="GO" id="GO:0003677">
    <property type="term" value="F:DNA binding"/>
    <property type="evidence" value="ECO:0007669"/>
    <property type="project" value="UniProtKB-KW"/>
</dbReference>
<keyword evidence="7 10" id="KW-0238">DNA-binding</keyword>
<evidence type="ECO:0000313" key="12">
    <source>
        <dbReference type="Proteomes" id="UP000579250"/>
    </source>
</evidence>
<evidence type="ECO:0000256" key="2">
    <source>
        <dbReference type="ARBA" id="ARBA00022723"/>
    </source>
</evidence>
<accession>A0A846YXP5</accession>
<evidence type="ECO:0000256" key="1">
    <source>
        <dbReference type="ARBA" id="ARBA00022722"/>
    </source>
</evidence>
<evidence type="ECO:0000256" key="9">
    <source>
        <dbReference type="ARBA" id="ARBA00038592"/>
    </source>
</evidence>
<protein>
    <recommendedName>
        <fullName evidence="10">CRISPR-associated endonuclease Cas1</fullName>
        <ecNumber evidence="10">3.1.-.-</ecNumber>
    </recommendedName>
</protein>
<proteinExistence type="inferred from homology"/>
<evidence type="ECO:0000256" key="7">
    <source>
        <dbReference type="ARBA" id="ARBA00023125"/>
    </source>
</evidence>
<evidence type="ECO:0000256" key="5">
    <source>
        <dbReference type="ARBA" id="ARBA00022842"/>
    </source>
</evidence>
<dbReference type="GO" id="GO:0051607">
    <property type="term" value="P:defense response to virus"/>
    <property type="evidence" value="ECO:0007669"/>
    <property type="project" value="UniProtKB-UniRule"/>
</dbReference>
<dbReference type="RefSeq" id="WP_168444553.1">
    <property type="nucleotide sequence ID" value="NZ_JAAXPI010000005.1"/>
</dbReference>
<keyword evidence="4 10" id="KW-0378">Hydrolase</keyword>
<dbReference type="CDD" id="cd09634">
    <property type="entry name" value="Cas1_I-II-III"/>
    <property type="match status" value="1"/>
</dbReference>
<dbReference type="HAMAP" id="MF_01470">
    <property type="entry name" value="Cas1"/>
    <property type="match status" value="1"/>
</dbReference>
<dbReference type="GO" id="GO:0004519">
    <property type="term" value="F:endonuclease activity"/>
    <property type="evidence" value="ECO:0007669"/>
    <property type="project" value="UniProtKB-UniRule"/>
</dbReference>
<name>A0A846YXP5_9ACTN</name>
<dbReference type="PANTHER" id="PTHR34353:SF2">
    <property type="entry name" value="CRISPR-ASSOCIATED ENDONUCLEASE CAS1 1"/>
    <property type="match status" value="1"/>
</dbReference>
<dbReference type="Proteomes" id="UP000579250">
    <property type="component" value="Unassembled WGS sequence"/>
</dbReference>
<comment type="similarity">
    <text evidence="10">Belongs to the CRISPR-associated endonuclease Cas1 family.</text>
</comment>
<dbReference type="NCBIfam" id="TIGR00287">
    <property type="entry name" value="cas1"/>
    <property type="match status" value="1"/>
</dbReference>
<dbReference type="EMBL" id="JAAXPI010000005">
    <property type="protein sequence ID" value="NKZ03258.1"/>
    <property type="molecule type" value="Genomic_DNA"/>
</dbReference>
<keyword evidence="5 10" id="KW-0460">Magnesium</keyword>
<comment type="caution">
    <text evidence="11">The sequence shown here is derived from an EMBL/GenBank/DDBJ whole genome shotgun (WGS) entry which is preliminary data.</text>
</comment>
<comment type="cofactor">
    <cofactor evidence="10">
        <name>Mg(2+)</name>
        <dbReference type="ChEBI" id="CHEBI:18420"/>
    </cofactor>
    <cofactor evidence="10">
        <name>Mn(2+)</name>
        <dbReference type="ChEBI" id="CHEBI:29035"/>
    </cofactor>
</comment>
<evidence type="ECO:0000313" key="11">
    <source>
        <dbReference type="EMBL" id="NKZ03258.1"/>
    </source>
</evidence>
<comment type="function">
    <text evidence="10">CRISPR (clustered regularly interspaced short palindromic repeat), is an adaptive immune system that provides protection against mobile genetic elements (viruses, transposable elements and conjugative plasmids). CRISPR clusters contain spacers, sequences complementary to antecedent mobile elements, and target invading nucleic acids. CRISPR clusters are transcribed and processed into CRISPR RNA (crRNA). Acts as a dsDNA endonuclease. Involved in the integration of spacer DNA into the CRISPR cassette.</text>
</comment>
<keyword evidence="6 10" id="KW-0051">Antiviral defense</keyword>
<comment type="subunit">
    <text evidence="9 10">Homodimer, forms a heterotetramer with a Cas2 homodimer.</text>
</comment>
<dbReference type="InterPro" id="IPR042211">
    <property type="entry name" value="CRISPR-assoc_Cas1_N"/>
</dbReference>
<feature type="binding site" evidence="10">
    <location>
        <position position="243"/>
    </location>
    <ligand>
        <name>Mn(2+)</name>
        <dbReference type="ChEBI" id="CHEBI:29035"/>
    </ligand>
</feature>
<dbReference type="InterPro" id="IPR050646">
    <property type="entry name" value="Cas1"/>
</dbReference>
<sequence length="337" mass="36831">MVLIHGRPFHVVGTGCVVRRRGGRLVALKDGELRASAPLTQISEVVLSGQVGISTQAMHALLSRDIPLVLLSGTGRPLGRMEPPSAGHVLARRRQLERHAVVSDRVELSRALVAGKIRNQHVLLRRRARRARDPELVWQAAARLSALEVRVAECGDVAQVMGVEGGASGVYYRAFSSVLDPGLGFTGRDRRSADVVNALTNYCSALLRETVTSGLLAAGLDPYVSFLHTPARGRPTLAFDLMEEWRPILLDSTVLALTGLRAVTTEDLEDGPDGPWLSPQARSQIITRFHARLAAPARGWPAPPARRSYADQLRAQCVALRAWILGETESYEPFTWR</sequence>
<keyword evidence="3 10" id="KW-0255">Endonuclease</keyword>
<keyword evidence="12" id="KW-1185">Reference proteome</keyword>
<keyword evidence="1 10" id="KW-0540">Nuclease</keyword>
<evidence type="ECO:0000256" key="6">
    <source>
        <dbReference type="ARBA" id="ARBA00023118"/>
    </source>
</evidence>
<dbReference type="InterPro" id="IPR002729">
    <property type="entry name" value="CRISPR-assoc_Cas1"/>
</dbReference>
<organism evidence="11 12">
    <name type="scientific">Actinomadura latina</name>
    <dbReference type="NCBI Taxonomy" id="163603"/>
    <lineage>
        <taxon>Bacteria</taxon>
        <taxon>Bacillati</taxon>
        <taxon>Actinomycetota</taxon>
        <taxon>Actinomycetes</taxon>
        <taxon>Streptosporangiales</taxon>
        <taxon>Thermomonosporaceae</taxon>
        <taxon>Actinomadura</taxon>
    </lineage>
</organism>
<evidence type="ECO:0000256" key="3">
    <source>
        <dbReference type="ARBA" id="ARBA00022759"/>
    </source>
</evidence>
<reference evidence="11 12" key="1">
    <citation type="submission" date="2020-04" db="EMBL/GenBank/DDBJ databases">
        <title>MicrobeNet Type strains.</title>
        <authorList>
            <person name="Nicholson A.C."/>
        </authorList>
    </citation>
    <scope>NUCLEOTIDE SEQUENCE [LARGE SCALE GENOMIC DNA]</scope>
    <source>
        <strain evidence="11 12">ATCC BAA-277</strain>
    </source>
</reference>
<dbReference type="EC" id="3.1.-.-" evidence="10"/>
<dbReference type="PANTHER" id="PTHR34353">
    <property type="entry name" value="CRISPR-ASSOCIATED ENDONUCLEASE CAS1 1"/>
    <property type="match status" value="1"/>
</dbReference>
<dbReference type="InterPro" id="IPR042206">
    <property type="entry name" value="CRISPR-assoc_Cas1_C"/>
</dbReference>
<dbReference type="GO" id="GO:0043571">
    <property type="term" value="P:maintenance of CRISPR repeat elements"/>
    <property type="evidence" value="ECO:0007669"/>
    <property type="project" value="UniProtKB-UniRule"/>
</dbReference>
<dbReference type="Pfam" id="PF01867">
    <property type="entry name" value="Cas_Cas1"/>
    <property type="match status" value="1"/>
</dbReference>
<evidence type="ECO:0000256" key="8">
    <source>
        <dbReference type="ARBA" id="ARBA00023211"/>
    </source>
</evidence>
<feature type="binding site" evidence="10">
    <location>
        <position position="164"/>
    </location>
    <ligand>
        <name>Mn(2+)</name>
        <dbReference type="ChEBI" id="CHEBI:29035"/>
    </ligand>
</feature>
<dbReference type="GO" id="GO:0046872">
    <property type="term" value="F:metal ion binding"/>
    <property type="evidence" value="ECO:0007669"/>
    <property type="project" value="UniProtKB-UniRule"/>
</dbReference>
<evidence type="ECO:0000256" key="10">
    <source>
        <dbReference type="HAMAP-Rule" id="MF_01470"/>
    </source>
</evidence>
<evidence type="ECO:0000256" key="4">
    <source>
        <dbReference type="ARBA" id="ARBA00022801"/>
    </source>
</evidence>
<gene>
    <name evidence="10 11" type="primary">cas1</name>
    <name evidence="11" type="ORF">HGB48_05770</name>
</gene>